<feature type="domain" description="DUF5069" evidence="1">
    <location>
        <begin position="5"/>
        <end position="134"/>
    </location>
</feature>
<gene>
    <name evidence="2" type="ORF">FPL22_00080</name>
</gene>
<dbReference type="RefSeq" id="WP_144228085.1">
    <property type="nucleotide sequence ID" value="NZ_CBCRVV010000001.1"/>
</dbReference>
<dbReference type="InterPro" id="IPR031849">
    <property type="entry name" value="DUF5069"/>
</dbReference>
<evidence type="ECO:0000313" key="2">
    <source>
        <dbReference type="EMBL" id="TSJ77743.1"/>
    </source>
</evidence>
<evidence type="ECO:0000313" key="3">
    <source>
        <dbReference type="Proteomes" id="UP000315648"/>
    </source>
</evidence>
<evidence type="ECO:0000259" key="1">
    <source>
        <dbReference type="Pfam" id="PF16798"/>
    </source>
</evidence>
<reference evidence="2 3" key="1">
    <citation type="submission" date="2019-07" db="EMBL/GenBank/DDBJ databases">
        <title>Description of 53C-WASEF.</title>
        <authorList>
            <person name="Pitt A."/>
            <person name="Hahn M.W."/>
        </authorList>
    </citation>
    <scope>NUCLEOTIDE SEQUENCE [LARGE SCALE GENOMIC DNA]</scope>
    <source>
        <strain evidence="2 3">53C-WASEF</strain>
    </source>
</reference>
<dbReference type="Proteomes" id="UP000315648">
    <property type="component" value="Unassembled WGS sequence"/>
</dbReference>
<proteinExistence type="predicted"/>
<comment type="caution">
    <text evidence="2">The sequence shown here is derived from an EMBL/GenBank/DDBJ whole genome shotgun (WGS) entry which is preliminary data.</text>
</comment>
<dbReference type="Pfam" id="PF16798">
    <property type="entry name" value="DUF5069"/>
    <property type="match status" value="1"/>
</dbReference>
<dbReference type="OrthoDB" id="195768at2"/>
<dbReference type="EMBL" id="VMBG01000001">
    <property type="protein sequence ID" value="TSJ77743.1"/>
    <property type="molecule type" value="Genomic_DNA"/>
</dbReference>
<organism evidence="2 3">
    <name type="scientific">Rariglobus hedericola</name>
    <dbReference type="NCBI Taxonomy" id="2597822"/>
    <lineage>
        <taxon>Bacteria</taxon>
        <taxon>Pseudomonadati</taxon>
        <taxon>Verrucomicrobiota</taxon>
        <taxon>Opitutia</taxon>
        <taxon>Opitutales</taxon>
        <taxon>Opitutaceae</taxon>
        <taxon>Rariglobus</taxon>
    </lineage>
</organism>
<name>A0A556QM90_9BACT</name>
<keyword evidence="3" id="KW-1185">Reference proteome</keyword>
<sequence length="136" mass="14538">MKLPAPREQLAGCVWLPRILAKARLLNAGELAPDYAARFGHASGVDGQFLAFFELTADEVRAVAAAGGDDETVAAWFAVRTQAARTSEWNRVAVNLGRAGFPMAERLPVALATTYAHLNGRGLETVFAVLEADEAL</sequence>
<protein>
    <submittedName>
        <fullName evidence="2">DUF5069 domain-containing protein</fullName>
    </submittedName>
</protein>
<dbReference type="AlphaFoldDB" id="A0A556QM90"/>
<accession>A0A556QM90</accession>